<keyword evidence="3" id="KW-1185">Reference proteome</keyword>
<dbReference type="GO" id="GO:0052621">
    <property type="term" value="F:diguanylate cyclase activity"/>
    <property type="evidence" value="ECO:0007669"/>
    <property type="project" value="TreeGrafter"/>
</dbReference>
<dbReference type="SUPFAM" id="SSF55073">
    <property type="entry name" value="Nucleotide cyclase"/>
    <property type="match status" value="1"/>
</dbReference>
<dbReference type="AlphaFoldDB" id="M1WR08"/>
<comment type="caution">
    <text evidence="2">The sequence shown here is derived from an EMBL/GenBank/DDBJ whole genome shotgun (WGS) entry which is preliminary data.</text>
</comment>
<dbReference type="GO" id="GO:1902201">
    <property type="term" value="P:negative regulation of bacterial-type flagellum-dependent cell motility"/>
    <property type="evidence" value="ECO:0007669"/>
    <property type="project" value="TreeGrafter"/>
</dbReference>
<dbReference type="InterPro" id="IPR043128">
    <property type="entry name" value="Rev_trsase/Diguanyl_cyclase"/>
</dbReference>
<gene>
    <name evidence="2" type="ORF">RINTHH_5090</name>
</gene>
<dbReference type="Pfam" id="PF00990">
    <property type="entry name" value="GGDEF"/>
    <property type="match status" value="1"/>
</dbReference>
<dbReference type="InterPro" id="IPR029787">
    <property type="entry name" value="Nucleotide_cyclase"/>
</dbReference>
<dbReference type="PANTHER" id="PTHR45138">
    <property type="entry name" value="REGULATORY COMPONENTS OF SENSORY TRANSDUCTION SYSTEM"/>
    <property type="match status" value="1"/>
</dbReference>
<proteinExistence type="predicted"/>
<dbReference type="CDD" id="cd01949">
    <property type="entry name" value="GGDEF"/>
    <property type="match status" value="1"/>
</dbReference>
<dbReference type="InterPro" id="IPR000160">
    <property type="entry name" value="GGDEF_dom"/>
</dbReference>
<dbReference type="GO" id="GO:0005886">
    <property type="term" value="C:plasma membrane"/>
    <property type="evidence" value="ECO:0007669"/>
    <property type="project" value="TreeGrafter"/>
</dbReference>
<sequence>MNISILVFGSEHFLTGLPDQIYYKTTFNVEVIANLNQAVSLIRTSPPDIILIQASLDGSITLCSWLKEQAKLSSVYCILLEDRCELITLKQQYNWEWEQEMSASALQQGADAYIWQKPEQTDATHPLLLAQLAVGVRKAQKCRDLIRTNDLLSTIALADSLTELNNRRALEWDLPRQISIARNNDTPFSLIILDVDYFKGVNDTYGHLVGDSLLQVLCTRIRQNLRSQDTPFRYGGEEFVVLLSNTLFQEAMLVANRLNRIVGEQPFAINTTLVINITISLGLACLQPEDDMKGISLLDRADKYLLKAKSSGRNRVISYEHHRSDPPHLKLLSS</sequence>
<dbReference type="NCBIfam" id="TIGR00254">
    <property type="entry name" value="GGDEF"/>
    <property type="match status" value="1"/>
</dbReference>
<dbReference type="FunFam" id="3.30.70.270:FF:000001">
    <property type="entry name" value="Diguanylate cyclase domain protein"/>
    <property type="match status" value="1"/>
</dbReference>
<accession>M1WR08</accession>
<dbReference type="GO" id="GO:0043709">
    <property type="term" value="P:cell adhesion involved in single-species biofilm formation"/>
    <property type="evidence" value="ECO:0007669"/>
    <property type="project" value="TreeGrafter"/>
</dbReference>
<name>M1WR08_9NOST</name>
<dbReference type="OrthoDB" id="9115at2"/>
<dbReference type="Proteomes" id="UP000053051">
    <property type="component" value="Unassembled WGS sequence"/>
</dbReference>
<dbReference type="RefSeq" id="WP_008232408.1">
    <property type="nucleotide sequence ID" value="NZ_CAIY01000027.1"/>
</dbReference>
<evidence type="ECO:0000259" key="1">
    <source>
        <dbReference type="PROSITE" id="PS50887"/>
    </source>
</evidence>
<dbReference type="InterPro" id="IPR050469">
    <property type="entry name" value="Diguanylate_Cyclase"/>
</dbReference>
<dbReference type="SMART" id="SM00267">
    <property type="entry name" value="GGDEF"/>
    <property type="match status" value="1"/>
</dbReference>
<feature type="domain" description="GGDEF" evidence="1">
    <location>
        <begin position="186"/>
        <end position="321"/>
    </location>
</feature>
<dbReference type="Gene3D" id="3.30.70.270">
    <property type="match status" value="1"/>
</dbReference>
<protein>
    <recommendedName>
        <fullName evidence="1">GGDEF domain-containing protein</fullName>
    </recommendedName>
</protein>
<organism evidence="2 3">
    <name type="scientific">Richelia intracellularis HH01</name>
    <dbReference type="NCBI Taxonomy" id="1165094"/>
    <lineage>
        <taxon>Bacteria</taxon>
        <taxon>Bacillati</taxon>
        <taxon>Cyanobacteriota</taxon>
        <taxon>Cyanophyceae</taxon>
        <taxon>Nostocales</taxon>
        <taxon>Nostocaceae</taxon>
        <taxon>Richelia</taxon>
    </lineage>
</organism>
<evidence type="ECO:0000313" key="3">
    <source>
        <dbReference type="Proteomes" id="UP000053051"/>
    </source>
</evidence>
<dbReference type="STRING" id="1165094.RINTHH_5090"/>
<dbReference type="EMBL" id="CAIY01000027">
    <property type="protein sequence ID" value="CCH66664.1"/>
    <property type="molecule type" value="Genomic_DNA"/>
</dbReference>
<evidence type="ECO:0000313" key="2">
    <source>
        <dbReference type="EMBL" id="CCH66664.1"/>
    </source>
</evidence>
<reference evidence="2 3" key="1">
    <citation type="submission" date="2012-05" db="EMBL/GenBank/DDBJ databases">
        <authorList>
            <person name="Hilton J."/>
        </authorList>
    </citation>
    <scope>NUCLEOTIDE SEQUENCE [LARGE SCALE GENOMIC DNA]</scope>
    <source>
        <strain evidence="2 3">HH01</strain>
    </source>
</reference>
<dbReference type="PROSITE" id="PS50887">
    <property type="entry name" value="GGDEF"/>
    <property type="match status" value="1"/>
</dbReference>
<dbReference type="PANTHER" id="PTHR45138:SF9">
    <property type="entry name" value="DIGUANYLATE CYCLASE DGCM-RELATED"/>
    <property type="match status" value="1"/>
</dbReference>
<reference evidence="3" key="2">
    <citation type="submission" date="2016-01" db="EMBL/GenBank/DDBJ databases">
        <title>Diatom-associated endosymboitic cyanobacterium lacks core nitrogen metabolism enzymes.</title>
        <authorList>
            <person name="Hilton J.A."/>
            <person name="Foster R.A."/>
            <person name="Tripp H.J."/>
            <person name="Carter B.J."/>
            <person name="Zehr J.P."/>
            <person name="Villareal T.A."/>
        </authorList>
    </citation>
    <scope>NUCLEOTIDE SEQUENCE [LARGE SCALE GENOMIC DNA]</scope>
    <source>
        <strain evidence="3">HH01</strain>
    </source>
</reference>